<dbReference type="AlphaFoldDB" id="A0A3E3K022"/>
<evidence type="ECO:0000313" key="2">
    <source>
        <dbReference type="Proteomes" id="UP000261080"/>
    </source>
</evidence>
<keyword evidence="2" id="KW-1185">Reference proteome</keyword>
<dbReference type="Proteomes" id="UP000261080">
    <property type="component" value="Unassembled WGS sequence"/>
</dbReference>
<dbReference type="OrthoDB" id="1648428at2"/>
<comment type="caution">
    <text evidence="1">The sequence shown here is derived from an EMBL/GenBank/DDBJ whole genome shotgun (WGS) entry which is preliminary data.</text>
</comment>
<dbReference type="RefSeq" id="WP_024733103.1">
    <property type="nucleotide sequence ID" value="NZ_CP094681.1"/>
</dbReference>
<sequence length="59" mass="6866">MNAVATAYHKETTTAIFQGKPIVLENLTPVLAPKAREQRKREVERCLFDVFIKYEDTFH</sequence>
<evidence type="ECO:0000313" key="1">
    <source>
        <dbReference type="EMBL" id="RGE85812.1"/>
    </source>
</evidence>
<name>A0A3E3K022_9FIRM</name>
<organism evidence="1 2">
    <name type="scientific">Sellimonas intestinalis</name>
    <dbReference type="NCBI Taxonomy" id="1653434"/>
    <lineage>
        <taxon>Bacteria</taxon>
        <taxon>Bacillati</taxon>
        <taxon>Bacillota</taxon>
        <taxon>Clostridia</taxon>
        <taxon>Lachnospirales</taxon>
        <taxon>Lachnospiraceae</taxon>
        <taxon>Sellimonas</taxon>
    </lineage>
</organism>
<dbReference type="EMBL" id="QVLX01000007">
    <property type="protein sequence ID" value="RGE85812.1"/>
    <property type="molecule type" value="Genomic_DNA"/>
</dbReference>
<reference evidence="1 2" key="1">
    <citation type="submission" date="2018-08" db="EMBL/GenBank/DDBJ databases">
        <title>A genome reference for cultivated species of the human gut microbiota.</title>
        <authorList>
            <person name="Zou Y."/>
            <person name="Xue W."/>
            <person name="Luo G."/>
        </authorList>
    </citation>
    <scope>NUCLEOTIDE SEQUENCE [LARGE SCALE GENOMIC DNA]</scope>
    <source>
        <strain evidence="1 2">AF37-2AT</strain>
    </source>
</reference>
<accession>A0A3E3K022</accession>
<proteinExistence type="predicted"/>
<protein>
    <submittedName>
        <fullName evidence="1">Uncharacterized protein</fullName>
    </submittedName>
</protein>
<gene>
    <name evidence="1" type="ORF">DW016_12585</name>
</gene>